<dbReference type="Proteomes" id="UP000256345">
    <property type="component" value="Unassembled WGS sequence"/>
</dbReference>
<dbReference type="EMBL" id="QUMU01000011">
    <property type="protein sequence ID" value="REG26513.1"/>
    <property type="molecule type" value="Genomic_DNA"/>
</dbReference>
<evidence type="ECO:0000313" key="2">
    <source>
        <dbReference type="EMBL" id="REG26513.1"/>
    </source>
</evidence>
<evidence type="ECO:0000313" key="3">
    <source>
        <dbReference type="Proteomes" id="UP000256345"/>
    </source>
</evidence>
<organism evidence="2 3">
    <name type="scientific">Archangium gephyra</name>
    <dbReference type="NCBI Taxonomy" id="48"/>
    <lineage>
        <taxon>Bacteria</taxon>
        <taxon>Pseudomonadati</taxon>
        <taxon>Myxococcota</taxon>
        <taxon>Myxococcia</taxon>
        <taxon>Myxococcales</taxon>
        <taxon>Cystobacterineae</taxon>
        <taxon>Archangiaceae</taxon>
        <taxon>Archangium</taxon>
    </lineage>
</organism>
<keyword evidence="1" id="KW-0732">Signal</keyword>
<feature type="signal peptide" evidence="1">
    <location>
        <begin position="1"/>
        <end position="18"/>
    </location>
</feature>
<name>A0ABX9JSV6_9BACT</name>
<comment type="caution">
    <text evidence="2">The sequence shown here is derived from an EMBL/GenBank/DDBJ whole genome shotgun (WGS) entry which is preliminary data.</text>
</comment>
<accession>A0ABX9JSV6</accession>
<proteinExistence type="predicted"/>
<reference evidence="2 3" key="1">
    <citation type="submission" date="2018-08" db="EMBL/GenBank/DDBJ databases">
        <title>Genomic Encyclopedia of Archaeal and Bacterial Type Strains, Phase II (KMG-II): from individual species to whole genera.</title>
        <authorList>
            <person name="Goeker M."/>
        </authorList>
    </citation>
    <scope>NUCLEOTIDE SEQUENCE [LARGE SCALE GENOMIC DNA]</scope>
    <source>
        <strain evidence="2 3">DSM 2261</strain>
    </source>
</reference>
<evidence type="ECO:0000256" key="1">
    <source>
        <dbReference type="SAM" id="SignalP"/>
    </source>
</evidence>
<gene>
    <name evidence="2" type="ORF">ATI61_11162</name>
</gene>
<sequence length="259" mass="27219">MSRLILPLLLLLAPVARAAEATGQEPSPESAATVTEVSGTSGEVAAAEAPASEFQAPGRSRYLLGHSGMMLRRGEGFVSQKELLYTVASVGLTDHVTVTLGSVLPGLLLQGRQGLNFVGGVKVGGSLTERLHLAAGVEMAVLPFMATGFGLAYGSLTYGTPDAHVTVGGGVTPLFYTSQFVPAATAVGNVSGHLRLARHFAAVTENWVFLSPTPFVDQVPMINTLALRLMGRHWSVDLGAARLPGSFFLPWADLSWHWG</sequence>
<feature type="chain" id="PRO_5045148513" evidence="1">
    <location>
        <begin position="19"/>
        <end position="259"/>
    </location>
</feature>
<protein>
    <submittedName>
        <fullName evidence="2">Uncharacterized protein</fullName>
    </submittedName>
</protein>
<dbReference type="RefSeq" id="WP_147333097.1">
    <property type="nucleotide sequence ID" value="NZ_CP011509.1"/>
</dbReference>
<keyword evidence="3" id="KW-1185">Reference proteome</keyword>